<dbReference type="PANTHER" id="PTHR10272">
    <property type="entry name" value="PLATELET-ACTIVATING FACTOR ACETYLHYDROLASE"/>
    <property type="match status" value="1"/>
</dbReference>
<evidence type="ECO:0008006" key="6">
    <source>
        <dbReference type="Google" id="ProtNLM"/>
    </source>
</evidence>
<dbReference type="InterPro" id="IPR029058">
    <property type="entry name" value="AB_hydrolase_fold"/>
</dbReference>
<dbReference type="Proteomes" id="UP000500953">
    <property type="component" value="Chromosome"/>
</dbReference>
<reference evidence="4 5" key="1">
    <citation type="journal article" date="2019" name="ACS Chem. Biol.">
        <title>Identification and Mobilization of a Cryptic Antibiotic Biosynthesis Gene Locus from a Human-Pathogenic Nocardia Isolate.</title>
        <authorList>
            <person name="Herisse M."/>
            <person name="Ishida K."/>
            <person name="Porter J.L."/>
            <person name="Howden B."/>
            <person name="Hertweck C."/>
            <person name="Stinear T.P."/>
            <person name="Pidot S.J."/>
        </authorList>
    </citation>
    <scope>NUCLEOTIDE SEQUENCE [LARGE SCALE GENOMIC DNA]</scope>
    <source>
        <strain evidence="4 5">AUSMDU00012715</strain>
    </source>
</reference>
<dbReference type="PANTHER" id="PTHR10272:SF0">
    <property type="entry name" value="PLATELET-ACTIVATING FACTOR ACETYLHYDROLASE"/>
    <property type="match status" value="1"/>
</dbReference>
<name>A0A6G9YZQ5_9NOCA</name>
<keyword evidence="1" id="KW-0378">Hydrolase</keyword>
<evidence type="ECO:0000256" key="2">
    <source>
        <dbReference type="ARBA" id="ARBA00022963"/>
    </source>
</evidence>
<evidence type="ECO:0000313" key="4">
    <source>
        <dbReference type="EMBL" id="QIS18829.1"/>
    </source>
</evidence>
<dbReference type="Pfam" id="PF03403">
    <property type="entry name" value="PAF-AH_p_II"/>
    <property type="match status" value="2"/>
</dbReference>
<organism evidence="4 5">
    <name type="scientific">Nocardia terpenica</name>
    <dbReference type="NCBI Taxonomy" id="455432"/>
    <lineage>
        <taxon>Bacteria</taxon>
        <taxon>Bacillati</taxon>
        <taxon>Actinomycetota</taxon>
        <taxon>Actinomycetes</taxon>
        <taxon>Mycobacteriales</taxon>
        <taxon>Nocardiaceae</taxon>
        <taxon>Nocardia</taxon>
    </lineage>
</organism>
<dbReference type="EMBL" id="CP046173">
    <property type="protein sequence ID" value="QIS18829.1"/>
    <property type="molecule type" value="Genomic_DNA"/>
</dbReference>
<proteinExistence type="predicted"/>
<evidence type="ECO:0000313" key="5">
    <source>
        <dbReference type="Proteomes" id="UP000500953"/>
    </source>
</evidence>
<protein>
    <recommendedName>
        <fullName evidence="6">Hydrolase</fullName>
    </recommendedName>
</protein>
<keyword evidence="2" id="KW-0442">Lipid degradation</keyword>
<evidence type="ECO:0000256" key="1">
    <source>
        <dbReference type="ARBA" id="ARBA00022801"/>
    </source>
</evidence>
<accession>A0A6G9YZQ5</accession>
<dbReference type="GO" id="GO:0003847">
    <property type="term" value="F:1-alkyl-2-acetylglycerophosphocholine esterase activity"/>
    <property type="evidence" value="ECO:0007669"/>
    <property type="project" value="TreeGrafter"/>
</dbReference>
<dbReference type="GO" id="GO:0016042">
    <property type="term" value="P:lipid catabolic process"/>
    <property type="evidence" value="ECO:0007669"/>
    <property type="project" value="UniProtKB-KW"/>
</dbReference>
<dbReference type="Gene3D" id="3.40.50.1820">
    <property type="entry name" value="alpha/beta hydrolase"/>
    <property type="match status" value="1"/>
</dbReference>
<gene>
    <name evidence="4" type="ORF">F6W96_11500</name>
</gene>
<dbReference type="SUPFAM" id="SSF53474">
    <property type="entry name" value="alpha/beta-Hydrolases"/>
    <property type="match status" value="1"/>
</dbReference>
<dbReference type="AlphaFoldDB" id="A0A6G9YZQ5"/>
<evidence type="ECO:0000256" key="3">
    <source>
        <dbReference type="ARBA" id="ARBA00023098"/>
    </source>
</evidence>
<keyword evidence="3" id="KW-0443">Lipid metabolism</keyword>
<sequence>MVAVTAALTTMSASVCHASAPPDPMPKVTVSLPAPTGSLPVGVRELHLIDNDRPDPWNTSKPRELMVRIWYPAMDSAAAPIARWMPPGAEQVEADELANLGVPQGSWALGPGHSRQDAPARTADGPYPLLLFSPGMDDPAGVNAAQAEDLASHGYVVAAINHTHEAFAVQFPDGRIERTVIPLDSPPQVLSDVLLPVRVADTRFVLDRLADNPDLARILDLSKVGMFGHSLGGSTTVQAMHDDPRIRAGVNLDGPLLGSVVGDGLDRPLLMLGNDNPRWLNRENWEPFWPHNIGVKIPLRLSGTEHMSFNDEQIILPQLTAAGLLSPTITRSILGSVDPNRSIDLQRTYLRAYFDLAFGRTDGDIAGTIEHLAQPGVYLHP</sequence>